<dbReference type="CDD" id="cd10540">
    <property type="entry name" value="SET_SpSet7-like"/>
    <property type="match status" value="1"/>
</dbReference>
<keyword evidence="6" id="KW-1185">Reference proteome</keyword>
<evidence type="ECO:0000313" key="5">
    <source>
        <dbReference type="EMBL" id="MBH0228987.1"/>
    </source>
</evidence>
<accession>A0A931MTU5</accession>
<comment type="caution">
    <text evidence="5">The sequence shown here is derived from an EMBL/GenBank/DDBJ whole genome shotgun (WGS) entry which is preliminary data.</text>
</comment>
<sequence>MYASSESLYLESLSIGSSSHKRNSFEYCKTRSKTCSEERRRRVGLIIKETNRYGRGVFTTSNIKKGDLIEQSPVIEVPSSERRFINRTVLSNYFFNWGVTNNEVAIALGYGSLFNHSYDPNAWFKNNLKAKTVDFYAYKDIQAGEEITVNYNGPPEDRTPVWFDVL</sequence>
<keyword evidence="3" id="KW-0949">S-adenosyl-L-methionine</keyword>
<dbReference type="PROSITE" id="PS50280">
    <property type="entry name" value="SET"/>
    <property type="match status" value="1"/>
</dbReference>
<dbReference type="AlphaFoldDB" id="A0A931MTU5"/>
<dbReference type="PANTHER" id="PTHR46402:SF2">
    <property type="entry name" value="HISTONE-LYSINE N-TRIMETHYLTRANSFERASE SMYD5"/>
    <property type="match status" value="1"/>
</dbReference>
<dbReference type="GO" id="GO:0042799">
    <property type="term" value="F:histone H4K20 methyltransferase activity"/>
    <property type="evidence" value="ECO:0007669"/>
    <property type="project" value="TreeGrafter"/>
</dbReference>
<evidence type="ECO:0000256" key="1">
    <source>
        <dbReference type="ARBA" id="ARBA00022603"/>
    </source>
</evidence>
<dbReference type="InterPro" id="IPR046341">
    <property type="entry name" value="SET_dom_sf"/>
</dbReference>
<organism evidence="5 6">
    <name type="scientific">Halobacillus yeomjeoni</name>
    <dbReference type="NCBI Taxonomy" id="311194"/>
    <lineage>
        <taxon>Bacteria</taxon>
        <taxon>Bacillati</taxon>
        <taxon>Bacillota</taxon>
        <taxon>Bacilli</taxon>
        <taxon>Bacillales</taxon>
        <taxon>Bacillaceae</taxon>
        <taxon>Halobacillus</taxon>
    </lineage>
</organism>
<dbReference type="GO" id="GO:0032259">
    <property type="term" value="P:methylation"/>
    <property type="evidence" value="ECO:0007669"/>
    <property type="project" value="UniProtKB-KW"/>
</dbReference>
<name>A0A931MTU5_9BACI</name>
<dbReference type="GO" id="GO:0045814">
    <property type="term" value="P:negative regulation of gene expression, epigenetic"/>
    <property type="evidence" value="ECO:0007669"/>
    <property type="project" value="TreeGrafter"/>
</dbReference>
<dbReference type="SMART" id="SM00317">
    <property type="entry name" value="SET"/>
    <property type="match status" value="1"/>
</dbReference>
<evidence type="ECO:0000259" key="4">
    <source>
        <dbReference type="PROSITE" id="PS50280"/>
    </source>
</evidence>
<dbReference type="InterPro" id="IPR001214">
    <property type="entry name" value="SET_dom"/>
</dbReference>
<dbReference type="PANTHER" id="PTHR46402">
    <property type="entry name" value="SET AND MYND DOMAIN-CONTAINING PROTEIN 5"/>
    <property type="match status" value="1"/>
</dbReference>
<proteinExistence type="predicted"/>
<evidence type="ECO:0000256" key="3">
    <source>
        <dbReference type="ARBA" id="ARBA00022691"/>
    </source>
</evidence>
<dbReference type="SUPFAM" id="SSF82199">
    <property type="entry name" value="SET domain"/>
    <property type="match status" value="1"/>
</dbReference>
<keyword evidence="2" id="KW-0808">Transferase</keyword>
<feature type="domain" description="SET" evidence="4">
    <location>
        <begin position="43"/>
        <end position="152"/>
    </location>
</feature>
<keyword evidence="1" id="KW-0489">Methyltransferase</keyword>
<gene>
    <name evidence="5" type="ORF">H0267_02065</name>
</gene>
<protein>
    <submittedName>
        <fullName evidence="5">SET domain-containing protein-lysine N-methyltransferase</fullName>
    </submittedName>
</protein>
<dbReference type="Gene3D" id="2.170.270.10">
    <property type="entry name" value="SET domain"/>
    <property type="match status" value="1"/>
</dbReference>
<dbReference type="Proteomes" id="UP000614490">
    <property type="component" value="Unassembled WGS sequence"/>
</dbReference>
<evidence type="ECO:0000313" key="6">
    <source>
        <dbReference type="Proteomes" id="UP000614490"/>
    </source>
</evidence>
<dbReference type="Pfam" id="PF00856">
    <property type="entry name" value="SET"/>
    <property type="match status" value="1"/>
</dbReference>
<dbReference type="EMBL" id="JADZSC010000001">
    <property type="protein sequence ID" value="MBH0228987.1"/>
    <property type="molecule type" value="Genomic_DNA"/>
</dbReference>
<evidence type="ECO:0000256" key="2">
    <source>
        <dbReference type="ARBA" id="ARBA00022679"/>
    </source>
</evidence>
<reference evidence="5 6" key="1">
    <citation type="journal article" date="2005" name="Int. J. Syst. Evol. Microbiol.">
        <title>Halobacillus yeomjeoni sp. nov., isolated from a marine solar saltern in Korea.</title>
        <authorList>
            <person name="Yoon J.H."/>
            <person name="Kang S.J."/>
            <person name="Lee C.H."/>
            <person name="Oh H.W."/>
            <person name="Oh T.K."/>
        </authorList>
    </citation>
    <scope>NUCLEOTIDE SEQUENCE [LARGE SCALE GENOMIC DNA]</scope>
    <source>
        <strain evidence="5 6">KCTC 3957</strain>
    </source>
</reference>